<gene>
    <name evidence="1" type="ORF">JOF29_000042</name>
</gene>
<dbReference type="EMBL" id="JAGINT010000001">
    <property type="protein sequence ID" value="MBP2348959.1"/>
    <property type="molecule type" value="Genomic_DNA"/>
</dbReference>
<accession>A0ABS4UBD0</accession>
<comment type="caution">
    <text evidence="1">The sequence shown here is derived from an EMBL/GenBank/DDBJ whole genome shotgun (WGS) entry which is preliminary data.</text>
</comment>
<sequence length="231" mass="23985">MEVAIVTSTADSGSAVNAIKSLADQLGVVLMSEAQATLPPPLRELHRAILAAFVDSGAAPTVAWVTDRASLLGIDPGQALHDLDHADLVHTAEAVVTVAYPFSGTPTRHRVQLEDGPAVWAMCAADALGIPAMTGRNATITSTDPHSGEAIGVEFHDGTWTWEPATTVVLVAGAAGCGTAAEAACRYVDFFARAEHAQAHLQADPTLTGQIYDQASAIELGRTIFGPLLGR</sequence>
<dbReference type="Pfam" id="PF03243">
    <property type="entry name" value="MerB"/>
    <property type="match status" value="1"/>
</dbReference>
<dbReference type="Gene3D" id="3.30.450.410">
    <property type="match status" value="1"/>
</dbReference>
<organism evidence="1 2">
    <name type="scientific">Kribbella aluminosa</name>
    <dbReference type="NCBI Taxonomy" id="416017"/>
    <lineage>
        <taxon>Bacteria</taxon>
        <taxon>Bacillati</taxon>
        <taxon>Actinomycetota</taxon>
        <taxon>Actinomycetes</taxon>
        <taxon>Propionibacteriales</taxon>
        <taxon>Kribbellaceae</taxon>
        <taxon>Kribbella</taxon>
    </lineage>
</organism>
<dbReference type="InterPro" id="IPR053717">
    <property type="entry name" value="MerB_lyase_sf"/>
</dbReference>
<evidence type="ECO:0000313" key="1">
    <source>
        <dbReference type="EMBL" id="MBP2348959.1"/>
    </source>
</evidence>
<dbReference type="Proteomes" id="UP000755585">
    <property type="component" value="Unassembled WGS sequence"/>
</dbReference>
<dbReference type="InterPro" id="IPR004927">
    <property type="entry name" value="MerB"/>
</dbReference>
<reference evidence="1 2" key="1">
    <citation type="submission" date="2021-03" db="EMBL/GenBank/DDBJ databases">
        <title>Sequencing the genomes of 1000 actinobacteria strains.</title>
        <authorList>
            <person name="Klenk H.-P."/>
        </authorList>
    </citation>
    <scope>NUCLEOTIDE SEQUENCE [LARGE SCALE GENOMIC DNA]</scope>
    <source>
        <strain evidence="1 2">DSM 18824</strain>
    </source>
</reference>
<evidence type="ECO:0000313" key="2">
    <source>
        <dbReference type="Proteomes" id="UP000755585"/>
    </source>
</evidence>
<keyword evidence="2" id="KW-1185">Reference proteome</keyword>
<proteinExistence type="predicted"/>
<dbReference type="SUPFAM" id="SSF160387">
    <property type="entry name" value="NosL/MerB-like"/>
    <property type="match status" value="1"/>
</dbReference>
<evidence type="ECO:0008006" key="3">
    <source>
        <dbReference type="Google" id="ProtNLM"/>
    </source>
</evidence>
<name>A0ABS4UBD0_9ACTN</name>
<protein>
    <recommendedName>
        <fullName evidence="3">Alkylmercury lyase</fullName>
    </recommendedName>
</protein>
<dbReference type="RefSeq" id="WP_209692203.1">
    <property type="nucleotide sequence ID" value="NZ_BAAAVU010000028.1"/>
</dbReference>